<dbReference type="PIRSF" id="PIRSF008546">
    <property type="entry name" value="UCP008546"/>
    <property type="match status" value="1"/>
</dbReference>
<comment type="caution">
    <text evidence="1">The sequence shown here is derived from an EMBL/GenBank/DDBJ whole genome shotgun (WGS) entry which is preliminary data.</text>
</comment>
<sequence length="156" mass="18136">MQLRHASWKNEWSDDITRFVKAHENMYETALAEICNGRKESHWIWYIFPQLRGLGHTYNSNYYGITNLEEAKNYLENPLLSDHMNTLLAILLASDENDAKIIFGELDAAKLRSSMTLFDSVCPDNIFNQVLLKFFAGKRDGRTLLMLQSQSDNERK</sequence>
<name>A0A4Z0V689_9BACT</name>
<dbReference type="InterPro" id="IPR036287">
    <property type="entry name" value="Rv1873-like_sf"/>
</dbReference>
<evidence type="ECO:0000313" key="2">
    <source>
        <dbReference type="Proteomes" id="UP000297635"/>
    </source>
</evidence>
<keyword evidence="2" id="KW-1185">Reference proteome</keyword>
<dbReference type="Gene3D" id="1.25.40.380">
    <property type="entry name" value="Protein of unknown function DUF1810"/>
    <property type="match status" value="1"/>
</dbReference>
<dbReference type="AlphaFoldDB" id="A0A4Z0V689"/>
<gene>
    <name evidence="1" type="ORF">EZ315_08970</name>
</gene>
<dbReference type="GeneID" id="82149920"/>
<dbReference type="SUPFAM" id="SSF140736">
    <property type="entry name" value="Rv1873-like"/>
    <property type="match status" value="1"/>
</dbReference>
<dbReference type="InterPro" id="IPR014937">
    <property type="entry name" value="DUF1810"/>
</dbReference>
<dbReference type="RefSeq" id="WP_135471752.1">
    <property type="nucleotide sequence ID" value="NZ_SJSA01000001.1"/>
</dbReference>
<protein>
    <submittedName>
        <fullName evidence="1">DUF1810 family protein</fullName>
    </submittedName>
</protein>
<dbReference type="EMBL" id="SJSA01000001">
    <property type="protein sequence ID" value="TGG40786.1"/>
    <property type="molecule type" value="Genomic_DNA"/>
</dbReference>
<proteinExistence type="predicted"/>
<dbReference type="Pfam" id="PF08837">
    <property type="entry name" value="DUF1810"/>
    <property type="match status" value="1"/>
</dbReference>
<organism evidence="1 2">
    <name type="scientific">Duncaniella freteri</name>
    <dbReference type="NCBI Taxonomy" id="2530391"/>
    <lineage>
        <taxon>Bacteria</taxon>
        <taxon>Pseudomonadati</taxon>
        <taxon>Bacteroidota</taxon>
        <taxon>Bacteroidia</taxon>
        <taxon>Bacteroidales</taxon>
        <taxon>Muribaculaceae</taxon>
        <taxon>Duncaniella</taxon>
    </lineage>
</organism>
<reference evidence="1 2" key="1">
    <citation type="submission" date="2019-02" db="EMBL/GenBank/DDBJ databases">
        <title>Isolation and identification of novel species under the genus Muribaculum.</title>
        <authorList>
            <person name="Miyake S."/>
            <person name="Ding Y."/>
            <person name="Low A."/>
            <person name="Soh M."/>
            <person name="Seedorf H."/>
        </authorList>
    </citation>
    <scope>NUCLEOTIDE SEQUENCE [LARGE SCALE GENOMIC DNA]</scope>
    <source>
        <strain evidence="1 2">TLL-A3</strain>
    </source>
</reference>
<evidence type="ECO:0000313" key="1">
    <source>
        <dbReference type="EMBL" id="TGG40786.1"/>
    </source>
</evidence>
<dbReference type="Proteomes" id="UP000297635">
    <property type="component" value="Unassembled WGS sequence"/>
</dbReference>
<accession>A0A4Z0V689</accession>